<dbReference type="AlphaFoldDB" id="A0A090D0G8"/>
<sequence length="155" mass="17587">MSLEVTLKNMVLSLNKDESGLYNHVLQENIETVKKIGEENPGLKPLVEKVLRSLFHRLETNNAYIEKRKSDPSFNFKACILMDDYTGLKFLLRAEENPNVFVQGKTPLHWAALHSKKTALKIILMHPNADLECLTLSGKKAIQLASDAEIQQMLQ</sequence>
<dbReference type="STRING" id="1437425.CSEC_2226"/>
<keyword evidence="2" id="KW-1185">Reference proteome</keyword>
<reference evidence="1" key="1">
    <citation type="submission" date="2013-12" db="EMBL/GenBank/DDBJ databases">
        <authorList>
            <person name="Linke B."/>
        </authorList>
    </citation>
    <scope>NUCLEOTIDE SEQUENCE [LARGE SCALE GENOMIC DNA]</scope>
    <source>
        <strain evidence="1">CRIB-18</strain>
    </source>
</reference>
<gene>
    <name evidence="1" type="ORF">CSEC_2226</name>
</gene>
<dbReference type="Pfam" id="PF13606">
    <property type="entry name" value="Ank_3"/>
    <property type="match status" value="1"/>
</dbReference>
<evidence type="ECO:0000313" key="1">
    <source>
        <dbReference type="EMBL" id="CDR35032.1"/>
    </source>
</evidence>
<comment type="caution">
    <text evidence="1">The sequence shown here is derived from an EMBL/GenBank/DDBJ whole genome shotgun (WGS) entry which is preliminary data.</text>
</comment>
<dbReference type="Gene3D" id="1.25.40.20">
    <property type="entry name" value="Ankyrin repeat-containing domain"/>
    <property type="match status" value="1"/>
</dbReference>
<dbReference type="Proteomes" id="UP000031552">
    <property type="component" value="Unassembled WGS sequence"/>
</dbReference>
<dbReference type="SUPFAM" id="SSF48403">
    <property type="entry name" value="Ankyrin repeat"/>
    <property type="match status" value="1"/>
</dbReference>
<dbReference type="InterPro" id="IPR036770">
    <property type="entry name" value="Ankyrin_rpt-contain_sf"/>
</dbReference>
<name>A0A090D0G8_9BACT</name>
<dbReference type="RefSeq" id="WP_041018590.1">
    <property type="nucleotide sequence ID" value="NZ_CCEJ010000012.1"/>
</dbReference>
<proteinExistence type="predicted"/>
<dbReference type="EMBL" id="CCEJ010000012">
    <property type="protein sequence ID" value="CDR35032.1"/>
    <property type="molecule type" value="Genomic_DNA"/>
</dbReference>
<organism evidence="1 2">
    <name type="scientific">Candidatus Criblamydia sequanensis CRIB-18</name>
    <dbReference type="NCBI Taxonomy" id="1437425"/>
    <lineage>
        <taxon>Bacteria</taxon>
        <taxon>Pseudomonadati</taxon>
        <taxon>Chlamydiota</taxon>
        <taxon>Chlamydiia</taxon>
        <taxon>Parachlamydiales</taxon>
        <taxon>Candidatus Criblamydiaceae</taxon>
        <taxon>Candidatus Criblamydia</taxon>
    </lineage>
</organism>
<protein>
    <submittedName>
        <fullName evidence="1">Uncharacterized protein</fullName>
    </submittedName>
</protein>
<dbReference type="InterPro" id="IPR002110">
    <property type="entry name" value="Ankyrin_rpt"/>
</dbReference>
<evidence type="ECO:0000313" key="2">
    <source>
        <dbReference type="Proteomes" id="UP000031552"/>
    </source>
</evidence>
<accession>A0A090D0G8</accession>
<reference evidence="1" key="2">
    <citation type="submission" date="2014-09" db="EMBL/GenBank/DDBJ databases">
        <title>Criblamydia sequanensis harbors a mega-plasmid encoding arsenite resistance.</title>
        <authorList>
            <person name="Bertelli C."/>
            <person name="Goesmann A."/>
            <person name="Greub G."/>
        </authorList>
    </citation>
    <scope>NUCLEOTIDE SEQUENCE [LARGE SCALE GENOMIC DNA]</scope>
    <source>
        <strain evidence="1">CRIB-18</strain>
    </source>
</reference>